<keyword evidence="3" id="KW-1185">Reference proteome</keyword>
<evidence type="ECO:0000313" key="2">
    <source>
        <dbReference type="EMBL" id="MBK1855748.1"/>
    </source>
</evidence>
<evidence type="ECO:0000313" key="3">
    <source>
        <dbReference type="Proteomes" id="UP000634206"/>
    </source>
</evidence>
<name>A0AAE2V9V0_9BACT</name>
<reference evidence="2" key="1">
    <citation type="submission" date="2021-01" db="EMBL/GenBank/DDBJ databases">
        <title>Modified the classification status of verrucomicrobia.</title>
        <authorList>
            <person name="Feng X."/>
        </authorList>
    </citation>
    <scope>NUCLEOTIDE SEQUENCE</scope>
    <source>
        <strain evidence="2">5K15</strain>
    </source>
</reference>
<accession>A0AAE2V9V0</accession>
<dbReference type="RefSeq" id="WP_309490361.1">
    <property type="nucleotide sequence ID" value="NZ_JAENIG010000008.1"/>
</dbReference>
<sequence length="425" mass="48932">MSPPDEKGGASAVTPTPPNKVHSVAGNKNSPKVYRLSRQGQDSEDSTPQEQGEKAPPLADVDARGSGRRTAKEGFIPESERQYLEIVAKRSGEEIDEETFQRKQQDREKLKAQSVAIADKLESVNVRAYGDSKITLVGLISGIEEELIDFRNIVFIPMVAKRKRAAMLADLEYFVQRHRFSRMWVMTSGTRVTIPEVRERMLHTHRRISKLNHTAFMKSNEASIVFRSSELGSMERINGEATFHIHCHLIVYLHKKLTREQWSELLRRVRKWWKFHFKDAKQIQMAREACKYVVKPNDLEKLSAEELKALYEQLFKMHIVQALGPLKLQRKETGENEIKLIHEKVGDKWKLKPILNWNKSKRKTRPDEGYQEPPRDNIIATMLPAPYFAQQSEPIAIVLNRQGGDLSKKSRVQRIHDAAKNQLKT</sequence>
<dbReference type="EMBL" id="JAENIG010000008">
    <property type="protein sequence ID" value="MBK1855748.1"/>
    <property type="molecule type" value="Genomic_DNA"/>
</dbReference>
<feature type="region of interest" description="Disordered" evidence="1">
    <location>
        <begin position="1"/>
        <end position="75"/>
    </location>
</feature>
<evidence type="ECO:0000256" key="1">
    <source>
        <dbReference type="SAM" id="MobiDB-lite"/>
    </source>
</evidence>
<dbReference type="Proteomes" id="UP000634206">
    <property type="component" value="Unassembled WGS sequence"/>
</dbReference>
<proteinExistence type="predicted"/>
<comment type="caution">
    <text evidence="2">The sequence shown here is derived from an EMBL/GenBank/DDBJ whole genome shotgun (WGS) entry which is preliminary data.</text>
</comment>
<dbReference type="AlphaFoldDB" id="A0AAE2V9V0"/>
<evidence type="ECO:0008006" key="4">
    <source>
        <dbReference type="Google" id="ProtNLM"/>
    </source>
</evidence>
<organism evidence="2 3">
    <name type="scientific">Oceaniferula flava</name>
    <dbReference type="NCBI Taxonomy" id="2800421"/>
    <lineage>
        <taxon>Bacteria</taxon>
        <taxon>Pseudomonadati</taxon>
        <taxon>Verrucomicrobiota</taxon>
        <taxon>Verrucomicrobiia</taxon>
        <taxon>Verrucomicrobiales</taxon>
        <taxon>Verrucomicrobiaceae</taxon>
        <taxon>Oceaniferula</taxon>
    </lineage>
</organism>
<gene>
    <name evidence="2" type="ORF">JIN83_12305</name>
</gene>
<protein>
    <recommendedName>
        <fullName evidence="4">Replication protein</fullName>
    </recommendedName>
</protein>